<dbReference type="EC" id="2.1.1.37" evidence="1"/>
<keyword evidence="4 7" id="KW-0949">S-adenosyl-L-methionine</keyword>
<dbReference type="PRINTS" id="PR00105">
    <property type="entry name" value="C5METTRFRASE"/>
</dbReference>
<keyword evidence="10" id="KW-1185">Reference proteome</keyword>
<evidence type="ECO:0000256" key="8">
    <source>
        <dbReference type="RuleBase" id="RU000416"/>
    </source>
</evidence>
<dbReference type="InterPro" id="IPR001525">
    <property type="entry name" value="C5_MeTfrase"/>
</dbReference>
<gene>
    <name evidence="9" type="ORF">ACFQ3Q_03890</name>
</gene>
<accession>A0ABW3NR94</accession>
<dbReference type="GO" id="GO:0003886">
    <property type="term" value="F:DNA (cytosine-5-)-methyltransferase activity"/>
    <property type="evidence" value="ECO:0007669"/>
    <property type="project" value="UniProtKB-EC"/>
</dbReference>
<organism evidence="9 10">
    <name type="scientific">Salegentibacter chungangensis</name>
    <dbReference type="NCBI Taxonomy" id="1335724"/>
    <lineage>
        <taxon>Bacteria</taxon>
        <taxon>Pseudomonadati</taxon>
        <taxon>Bacteroidota</taxon>
        <taxon>Flavobacteriia</taxon>
        <taxon>Flavobacteriales</taxon>
        <taxon>Flavobacteriaceae</taxon>
        <taxon>Salegentibacter</taxon>
    </lineage>
</organism>
<feature type="active site" evidence="7">
    <location>
        <position position="90"/>
    </location>
</feature>
<dbReference type="Proteomes" id="UP001597131">
    <property type="component" value="Unassembled WGS sequence"/>
</dbReference>
<dbReference type="SUPFAM" id="SSF53335">
    <property type="entry name" value="S-adenosyl-L-methionine-dependent methyltransferases"/>
    <property type="match status" value="1"/>
</dbReference>
<sequence>MNTNNRRLKAVDFFCSGGGMSYGMQTAGVDILAGIDNDPKCKETYEANINAEFIEADVFELKEQELEEQLKEKGLKKDDDDLILIGCTPCQFWSTIRTDKEKAEKTKNLLTEFHRFVKHFNPGYVVVENVPGILKNKKKSKLSGFINWLKKNGYKVHANVHNVNEYGVPQSRKRFTLIANRVNRKVIEPEACKTNPTLREFIGPDNGFPILCAGHKDPKDYMNTTAGLNDLNLRRVRRVRHDGGNRFDFADDPELQLDCFIGKDNSFRDTFGRLRWDKPSSTITTKFFSISCGRFAHPEEDRALSLREGAVLQTFPRDYNFRTTTIADTARIIGNAVPPEYSKRIGLSIKQNHLNAV</sequence>
<evidence type="ECO:0000313" key="10">
    <source>
        <dbReference type="Proteomes" id="UP001597131"/>
    </source>
</evidence>
<comment type="similarity">
    <text evidence="7 8">Belongs to the class I-like SAM-binding methyltransferase superfamily. C5-methyltransferase family.</text>
</comment>
<evidence type="ECO:0000256" key="1">
    <source>
        <dbReference type="ARBA" id="ARBA00011975"/>
    </source>
</evidence>
<name>A0ABW3NR94_9FLAO</name>
<dbReference type="GO" id="GO:0032259">
    <property type="term" value="P:methylation"/>
    <property type="evidence" value="ECO:0007669"/>
    <property type="project" value="UniProtKB-KW"/>
</dbReference>
<dbReference type="Gene3D" id="3.40.50.150">
    <property type="entry name" value="Vaccinia Virus protein VP39"/>
    <property type="match status" value="1"/>
</dbReference>
<dbReference type="InterPro" id="IPR050390">
    <property type="entry name" value="C5-Methyltransferase"/>
</dbReference>
<dbReference type="InterPro" id="IPR029063">
    <property type="entry name" value="SAM-dependent_MTases_sf"/>
</dbReference>
<evidence type="ECO:0000256" key="5">
    <source>
        <dbReference type="ARBA" id="ARBA00022747"/>
    </source>
</evidence>
<evidence type="ECO:0000256" key="3">
    <source>
        <dbReference type="ARBA" id="ARBA00022679"/>
    </source>
</evidence>
<evidence type="ECO:0000256" key="4">
    <source>
        <dbReference type="ARBA" id="ARBA00022691"/>
    </source>
</evidence>
<dbReference type="RefSeq" id="WP_380743111.1">
    <property type="nucleotide sequence ID" value="NZ_JBHTLI010000001.1"/>
</dbReference>
<evidence type="ECO:0000313" key="9">
    <source>
        <dbReference type="EMBL" id="MFD1094881.1"/>
    </source>
</evidence>
<dbReference type="PANTHER" id="PTHR10629:SF52">
    <property type="entry name" value="DNA (CYTOSINE-5)-METHYLTRANSFERASE 1"/>
    <property type="match status" value="1"/>
</dbReference>
<dbReference type="Pfam" id="PF00145">
    <property type="entry name" value="DNA_methylase"/>
    <property type="match status" value="1"/>
</dbReference>
<dbReference type="Gene3D" id="3.90.120.10">
    <property type="entry name" value="DNA Methylase, subunit A, domain 2"/>
    <property type="match status" value="1"/>
</dbReference>
<comment type="catalytic activity">
    <reaction evidence="6">
        <text>a 2'-deoxycytidine in DNA + S-adenosyl-L-methionine = a 5-methyl-2'-deoxycytidine in DNA + S-adenosyl-L-homocysteine + H(+)</text>
        <dbReference type="Rhea" id="RHEA:13681"/>
        <dbReference type="Rhea" id="RHEA-COMP:11369"/>
        <dbReference type="Rhea" id="RHEA-COMP:11370"/>
        <dbReference type="ChEBI" id="CHEBI:15378"/>
        <dbReference type="ChEBI" id="CHEBI:57856"/>
        <dbReference type="ChEBI" id="CHEBI:59789"/>
        <dbReference type="ChEBI" id="CHEBI:85452"/>
        <dbReference type="ChEBI" id="CHEBI:85454"/>
        <dbReference type="EC" id="2.1.1.37"/>
    </reaction>
</comment>
<dbReference type="PROSITE" id="PS51679">
    <property type="entry name" value="SAM_MT_C5"/>
    <property type="match status" value="1"/>
</dbReference>
<dbReference type="PANTHER" id="PTHR10629">
    <property type="entry name" value="CYTOSINE-SPECIFIC METHYLTRANSFERASE"/>
    <property type="match status" value="1"/>
</dbReference>
<keyword evidence="5" id="KW-0680">Restriction system</keyword>
<evidence type="ECO:0000256" key="2">
    <source>
        <dbReference type="ARBA" id="ARBA00022603"/>
    </source>
</evidence>
<dbReference type="EMBL" id="JBHTLI010000001">
    <property type="protein sequence ID" value="MFD1094881.1"/>
    <property type="molecule type" value="Genomic_DNA"/>
</dbReference>
<proteinExistence type="inferred from homology"/>
<dbReference type="NCBIfam" id="TIGR00675">
    <property type="entry name" value="dcm"/>
    <property type="match status" value="1"/>
</dbReference>
<keyword evidence="2 7" id="KW-0489">Methyltransferase</keyword>
<protein>
    <recommendedName>
        <fullName evidence="1">DNA (cytosine-5-)-methyltransferase</fullName>
        <ecNumber evidence="1">2.1.1.37</ecNumber>
    </recommendedName>
</protein>
<evidence type="ECO:0000256" key="6">
    <source>
        <dbReference type="ARBA" id="ARBA00047422"/>
    </source>
</evidence>
<comment type="caution">
    <text evidence="9">The sequence shown here is derived from an EMBL/GenBank/DDBJ whole genome shotgun (WGS) entry which is preliminary data.</text>
</comment>
<reference evidence="10" key="1">
    <citation type="journal article" date="2019" name="Int. J. Syst. Evol. Microbiol.">
        <title>The Global Catalogue of Microorganisms (GCM) 10K type strain sequencing project: providing services to taxonomists for standard genome sequencing and annotation.</title>
        <authorList>
            <consortium name="The Broad Institute Genomics Platform"/>
            <consortium name="The Broad Institute Genome Sequencing Center for Infectious Disease"/>
            <person name="Wu L."/>
            <person name="Ma J."/>
        </authorList>
    </citation>
    <scope>NUCLEOTIDE SEQUENCE [LARGE SCALE GENOMIC DNA]</scope>
    <source>
        <strain evidence="10">CCUG 64793</strain>
    </source>
</reference>
<evidence type="ECO:0000256" key="7">
    <source>
        <dbReference type="PROSITE-ProRule" id="PRU01016"/>
    </source>
</evidence>
<keyword evidence="3 7" id="KW-0808">Transferase</keyword>